<dbReference type="Pfam" id="PF14559">
    <property type="entry name" value="TPR_19"/>
    <property type="match status" value="1"/>
</dbReference>
<reference evidence="3 4" key="1">
    <citation type="submission" date="2020-08" db="EMBL/GenBank/DDBJ databases">
        <title>Genomic Encyclopedia of Type Strains, Phase IV (KMG-IV): sequencing the most valuable type-strain genomes for metagenomic binning, comparative biology and taxonomic classification.</title>
        <authorList>
            <person name="Goeker M."/>
        </authorList>
    </citation>
    <scope>NUCLEOTIDE SEQUENCE [LARGE SCALE GENOMIC DNA]</scope>
    <source>
        <strain evidence="3 4">DSM 29007</strain>
    </source>
</reference>
<dbReference type="Proteomes" id="UP000582837">
    <property type="component" value="Unassembled WGS sequence"/>
</dbReference>
<keyword evidence="4" id="KW-1185">Reference proteome</keyword>
<dbReference type="RefSeq" id="WP_170034879.1">
    <property type="nucleotide sequence ID" value="NZ_JABDTL010000001.1"/>
</dbReference>
<dbReference type="AlphaFoldDB" id="A0A841H0V3"/>
<keyword evidence="2" id="KW-0812">Transmembrane</keyword>
<dbReference type="Gene3D" id="1.25.40.10">
    <property type="entry name" value="Tetratricopeptide repeat domain"/>
    <property type="match status" value="1"/>
</dbReference>
<organism evidence="3 4">
    <name type="scientific">Longimicrobium terrae</name>
    <dbReference type="NCBI Taxonomy" id="1639882"/>
    <lineage>
        <taxon>Bacteria</taxon>
        <taxon>Pseudomonadati</taxon>
        <taxon>Gemmatimonadota</taxon>
        <taxon>Longimicrobiia</taxon>
        <taxon>Longimicrobiales</taxon>
        <taxon>Longimicrobiaceae</taxon>
        <taxon>Longimicrobium</taxon>
    </lineage>
</organism>
<feature type="compositionally biased region" description="Low complexity" evidence="1">
    <location>
        <begin position="330"/>
        <end position="348"/>
    </location>
</feature>
<evidence type="ECO:0000313" key="3">
    <source>
        <dbReference type="EMBL" id="MBB6071633.1"/>
    </source>
</evidence>
<sequence>MSFAPDSILRPLHQRAADVELLRAGPAPAGAVVRVARAAETTLRRMLRDDPTAPVELRLRALSDDDLPAPDLLGELRRRNRLPLELAAAVHELQGAAQRIAAGDEPLPRDGQLALSVAEGLDAHVRALPAMPLEDPVEEEDEPLHGESAQTVHAVPAERRRFPWQALAALAVLVLLLVVVVRMRADGRASRGLERAEAAYAAGRVAEAEAGFRAWADEHPRDPQVRVYLARIYREAGRRADANLQLKAGLDVAPENPGLHTELGYLLLDGGHPAQAAERFRTALGFNPEGVGAQRARGGLVRALREAGRPADAERELQQAPAELRALMRSAPAPAGSSSTAPAPSSAP</sequence>
<comment type="caution">
    <text evidence="3">The sequence shown here is derived from an EMBL/GenBank/DDBJ whole genome shotgun (WGS) entry which is preliminary data.</text>
</comment>
<evidence type="ECO:0000313" key="4">
    <source>
        <dbReference type="Proteomes" id="UP000582837"/>
    </source>
</evidence>
<keyword evidence="2" id="KW-1133">Transmembrane helix</keyword>
<keyword evidence="2" id="KW-0472">Membrane</keyword>
<evidence type="ECO:0000256" key="2">
    <source>
        <dbReference type="SAM" id="Phobius"/>
    </source>
</evidence>
<feature type="transmembrane region" description="Helical" evidence="2">
    <location>
        <begin position="162"/>
        <end position="181"/>
    </location>
</feature>
<gene>
    <name evidence="3" type="ORF">HNQ61_003261</name>
</gene>
<feature type="region of interest" description="Disordered" evidence="1">
    <location>
        <begin position="325"/>
        <end position="348"/>
    </location>
</feature>
<dbReference type="InterPro" id="IPR011990">
    <property type="entry name" value="TPR-like_helical_dom_sf"/>
</dbReference>
<name>A0A841H0V3_9BACT</name>
<dbReference type="SUPFAM" id="SSF48452">
    <property type="entry name" value="TPR-like"/>
    <property type="match status" value="1"/>
</dbReference>
<dbReference type="EMBL" id="JACHIA010000009">
    <property type="protein sequence ID" value="MBB6071633.1"/>
    <property type="molecule type" value="Genomic_DNA"/>
</dbReference>
<evidence type="ECO:0000256" key="1">
    <source>
        <dbReference type="SAM" id="MobiDB-lite"/>
    </source>
</evidence>
<protein>
    <submittedName>
        <fullName evidence="3">Tetratricopeptide (TPR) repeat protein</fullName>
    </submittedName>
</protein>
<proteinExistence type="predicted"/>
<accession>A0A841H0V3</accession>